<dbReference type="Pfam" id="PF01554">
    <property type="entry name" value="MatE"/>
    <property type="match status" value="2"/>
</dbReference>
<dbReference type="PANTHER" id="PTHR43298">
    <property type="entry name" value="MULTIDRUG RESISTANCE PROTEIN NORM-RELATED"/>
    <property type="match status" value="1"/>
</dbReference>
<accession>A0A418DBZ0</accession>
<dbReference type="Proteomes" id="UP000285430">
    <property type="component" value="Unassembled WGS sequence"/>
</dbReference>
<protein>
    <recommendedName>
        <fullName evidence="8">MATE efflux family protein</fullName>
    </recommendedName>
</protein>
<dbReference type="NCBIfam" id="TIGR00797">
    <property type="entry name" value="matE"/>
    <property type="match status" value="1"/>
</dbReference>
<evidence type="ECO:0008006" key="8">
    <source>
        <dbReference type="Google" id="ProtNLM"/>
    </source>
</evidence>
<dbReference type="VEuPathDB" id="FungiDB:H257_00828"/>
<organism evidence="4 7">
    <name type="scientific">Aphanomyces astaci</name>
    <name type="common">Crayfish plague agent</name>
    <dbReference type="NCBI Taxonomy" id="112090"/>
    <lineage>
        <taxon>Eukaryota</taxon>
        <taxon>Sar</taxon>
        <taxon>Stramenopiles</taxon>
        <taxon>Oomycota</taxon>
        <taxon>Saprolegniomycetes</taxon>
        <taxon>Saprolegniales</taxon>
        <taxon>Verrucalvaceae</taxon>
        <taxon>Aphanomyces</taxon>
    </lineage>
</organism>
<comment type="caution">
    <text evidence="4">The sequence shown here is derived from an EMBL/GenBank/DDBJ whole genome shotgun (WGS) entry which is preliminary data.</text>
</comment>
<comment type="similarity">
    <text evidence="1">Belongs to the multi antimicrobial extrusion (MATE) (TC 2.A.66.1) family.</text>
</comment>
<evidence type="ECO:0000313" key="6">
    <source>
        <dbReference type="Proteomes" id="UP000285430"/>
    </source>
</evidence>
<feature type="transmembrane region" description="Helical" evidence="3">
    <location>
        <begin position="355"/>
        <end position="378"/>
    </location>
</feature>
<dbReference type="PANTHER" id="PTHR43298:SF2">
    <property type="entry name" value="FMN_FAD EXPORTER YEEO-RELATED"/>
    <property type="match status" value="1"/>
</dbReference>
<keyword evidence="3" id="KW-1133">Transmembrane helix</keyword>
<dbReference type="GO" id="GO:0005886">
    <property type="term" value="C:plasma membrane"/>
    <property type="evidence" value="ECO:0007669"/>
    <property type="project" value="TreeGrafter"/>
</dbReference>
<feature type="transmembrane region" description="Helical" evidence="3">
    <location>
        <begin position="399"/>
        <end position="419"/>
    </location>
</feature>
<feature type="transmembrane region" description="Helical" evidence="3">
    <location>
        <begin position="435"/>
        <end position="459"/>
    </location>
</feature>
<feature type="transmembrane region" description="Helical" evidence="3">
    <location>
        <begin position="471"/>
        <end position="490"/>
    </location>
</feature>
<feature type="transmembrane region" description="Helical" evidence="3">
    <location>
        <begin position="244"/>
        <end position="267"/>
    </location>
</feature>
<evidence type="ECO:0000256" key="2">
    <source>
        <dbReference type="ARBA" id="ARBA00022448"/>
    </source>
</evidence>
<proteinExistence type="inferred from homology"/>
<name>A0A418DBZ0_APHAT</name>
<dbReference type="EMBL" id="QUTG01003260">
    <property type="protein sequence ID" value="RHY92381.1"/>
    <property type="molecule type" value="Genomic_DNA"/>
</dbReference>
<keyword evidence="3" id="KW-0812">Transmembrane</keyword>
<evidence type="ECO:0000313" key="7">
    <source>
        <dbReference type="Proteomes" id="UP000285712"/>
    </source>
</evidence>
<feature type="transmembrane region" description="Helical" evidence="3">
    <location>
        <begin position="213"/>
        <end position="237"/>
    </location>
</feature>
<gene>
    <name evidence="4" type="ORF">DYB35_002754</name>
    <name evidence="5" type="ORF">DYB37_004973</name>
</gene>
<feature type="transmembrane region" description="Helical" evidence="3">
    <location>
        <begin position="279"/>
        <end position="299"/>
    </location>
</feature>
<dbReference type="EMBL" id="QUTH01007058">
    <property type="protein sequence ID" value="RHZ05551.1"/>
    <property type="molecule type" value="Genomic_DNA"/>
</dbReference>
<keyword evidence="2" id="KW-0813">Transport</keyword>
<dbReference type="GO" id="GO:0042910">
    <property type="term" value="F:xenobiotic transmembrane transporter activity"/>
    <property type="evidence" value="ECO:0007669"/>
    <property type="project" value="InterPro"/>
</dbReference>
<evidence type="ECO:0000313" key="5">
    <source>
        <dbReference type="EMBL" id="RHZ05551.1"/>
    </source>
</evidence>
<dbReference type="GO" id="GO:0015297">
    <property type="term" value="F:antiporter activity"/>
    <property type="evidence" value="ECO:0007669"/>
    <property type="project" value="InterPro"/>
</dbReference>
<dbReference type="Proteomes" id="UP000285712">
    <property type="component" value="Unassembled WGS sequence"/>
</dbReference>
<evidence type="ECO:0000256" key="1">
    <source>
        <dbReference type="ARBA" id="ARBA00010199"/>
    </source>
</evidence>
<sequence length="603" mass="66353">MIRIPFKVKKHLHTNHKFKYLSEKRPLQLAFPRHGYLFHFELQAMTAKKHEASALLKKDVEERNAIDMYGSTTSKDSDASTISLPMIPVMQEIKEMSSMAIQLSLRQMVRQAMTLTDAAFQGHIGTKQLAGVALASMWMGVPSAFIQYSIQAIPTLCGQAYGAKNNVLVGIWLQTAVVFAVCTCVPVMLYYMFVGHMIALTMDDEDTVMYGQSFARVMALGLIPQFVYNACASYFAAQGVIMPATFCSGLTMVLNIVFNQVFIYGAFGWPGLGFIGSPIATVTSTYLQLALFLLYTVAWKKYHVAYWGGWTWDCIKRDRVTTFLSLAVPMGMSSVVDWSSAAVSSAFSGLLGPQIAATMSVLNGIYGVANACVSGFSISTQIRMSRYLGQGHPTAAKRVLLLGARVIMVSATTLLVLVVCGRNYLFHVWSNDPEIIALCGKALGFFIACVMVAFGRFLLTASMNALSMADVNLIANNIASWCIYVPLSYLLPITLAWGINGFWVADTLGELFKVVVLAWGLARVNWQARADQAQAAAEASDVLQPELEEQRELLAYENEALTPGSIRSPSLLLSSKSHHTPTLMQRAMSLTPKQQPRHMHKEV</sequence>
<evidence type="ECO:0000256" key="3">
    <source>
        <dbReference type="SAM" id="Phobius"/>
    </source>
</evidence>
<dbReference type="InterPro" id="IPR050222">
    <property type="entry name" value="MATE_MdtK"/>
</dbReference>
<feature type="transmembrane region" description="Helical" evidence="3">
    <location>
        <begin position="320"/>
        <end position="343"/>
    </location>
</feature>
<dbReference type="InterPro" id="IPR002528">
    <property type="entry name" value="MATE_fam"/>
</dbReference>
<feature type="transmembrane region" description="Helical" evidence="3">
    <location>
        <begin position="171"/>
        <end position="193"/>
    </location>
</feature>
<dbReference type="AlphaFoldDB" id="A0A418DBZ0"/>
<keyword evidence="3" id="KW-0472">Membrane</keyword>
<evidence type="ECO:0000313" key="4">
    <source>
        <dbReference type="EMBL" id="RHY92381.1"/>
    </source>
</evidence>
<reference evidence="6 7" key="1">
    <citation type="submission" date="2018-08" db="EMBL/GenBank/DDBJ databases">
        <title>Aphanomyces genome sequencing and annotation.</title>
        <authorList>
            <person name="Minardi D."/>
            <person name="Oidtmann B."/>
            <person name="Van Der Giezen M."/>
            <person name="Studholme D.J."/>
        </authorList>
    </citation>
    <scope>NUCLEOTIDE SEQUENCE [LARGE SCALE GENOMIC DNA]</scope>
    <source>
        <strain evidence="5 6">Da</strain>
        <strain evidence="4 7">Sv</strain>
    </source>
</reference>